<sequence length="200" mass="21401">MFAVSSTAEARPYPAPGPADAVEQGASPAVQQLKSWVLGTDDNQGLPFVLIDKVNAHVFVYGHDGRLLGDTPVLLGLARGDIAPPGIGDRPLSTITPDERITPSGRYVASLGRNLTEGSVLWIDYAGALSLHPVVTGRPSDRRLERLTTPTSEDNRISYGCVNVPVPFYQQVIATTFRGTVGIVYILPERLPLADVFPGV</sequence>
<dbReference type="Proteomes" id="UP001596152">
    <property type="component" value="Unassembled WGS sequence"/>
</dbReference>
<evidence type="ECO:0000313" key="2">
    <source>
        <dbReference type="EMBL" id="MFC5344135.1"/>
    </source>
</evidence>
<dbReference type="RefSeq" id="WP_374037321.1">
    <property type="nucleotide sequence ID" value="NZ_CP169082.1"/>
</dbReference>
<evidence type="ECO:0000313" key="3">
    <source>
        <dbReference type="Proteomes" id="UP001596152"/>
    </source>
</evidence>
<protein>
    <submittedName>
        <fullName evidence="2">L,D-transpeptidase</fullName>
    </submittedName>
</protein>
<accession>A0ABW0FQX8</accession>
<comment type="caution">
    <text evidence="2">The sequence shown here is derived from an EMBL/GenBank/DDBJ whole genome shotgun (WGS) entry which is preliminary data.</text>
</comment>
<dbReference type="EMBL" id="JBHSLF010000018">
    <property type="protein sequence ID" value="MFC5344135.1"/>
    <property type="molecule type" value="Genomic_DNA"/>
</dbReference>
<proteinExistence type="predicted"/>
<evidence type="ECO:0000256" key="1">
    <source>
        <dbReference type="SAM" id="MobiDB-lite"/>
    </source>
</evidence>
<gene>
    <name evidence="2" type="ORF">ACFPIE_09435</name>
</gene>
<keyword evidence="3" id="KW-1185">Reference proteome</keyword>
<name>A0ABW0FQX8_9CAUL</name>
<reference evidence="3" key="1">
    <citation type="journal article" date="2019" name="Int. J. Syst. Evol. Microbiol.">
        <title>The Global Catalogue of Microorganisms (GCM) 10K type strain sequencing project: providing services to taxonomists for standard genome sequencing and annotation.</title>
        <authorList>
            <consortium name="The Broad Institute Genomics Platform"/>
            <consortium name="The Broad Institute Genome Sequencing Center for Infectious Disease"/>
            <person name="Wu L."/>
            <person name="Ma J."/>
        </authorList>
    </citation>
    <scope>NUCLEOTIDE SEQUENCE [LARGE SCALE GENOMIC DNA]</scope>
    <source>
        <strain evidence="3">JCM 12125</strain>
    </source>
</reference>
<feature type="region of interest" description="Disordered" evidence="1">
    <location>
        <begin position="1"/>
        <end position="26"/>
    </location>
</feature>
<organism evidence="2 3">
    <name type="scientific">Brevundimonas staleyi</name>
    <dbReference type="NCBI Taxonomy" id="74326"/>
    <lineage>
        <taxon>Bacteria</taxon>
        <taxon>Pseudomonadati</taxon>
        <taxon>Pseudomonadota</taxon>
        <taxon>Alphaproteobacteria</taxon>
        <taxon>Caulobacterales</taxon>
        <taxon>Caulobacteraceae</taxon>
        <taxon>Brevundimonas</taxon>
    </lineage>
</organism>